<reference evidence="2" key="1">
    <citation type="submission" date="2006-10" db="EMBL/GenBank/DDBJ databases">
        <authorList>
            <person name="Amadeo P."/>
            <person name="Zhao Q."/>
            <person name="Wortman J."/>
            <person name="Fraser-Liggett C."/>
            <person name="Carlton J."/>
        </authorList>
    </citation>
    <scope>NUCLEOTIDE SEQUENCE</scope>
    <source>
        <strain evidence="2">G3</strain>
    </source>
</reference>
<evidence type="ECO:0000313" key="3">
    <source>
        <dbReference type="Proteomes" id="UP000001542"/>
    </source>
</evidence>
<dbReference type="SMR" id="A2FLC7"/>
<organism evidence="2 3">
    <name type="scientific">Trichomonas vaginalis (strain ATCC PRA-98 / G3)</name>
    <dbReference type="NCBI Taxonomy" id="412133"/>
    <lineage>
        <taxon>Eukaryota</taxon>
        <taxon>Metamonada</taxon>
        <taxon>Parabasalia</taxon>
        <taxon>Trichomonadida</taxon>
        <taxon>Trichomonadidae</taxon>
        <taxon>Trichomonas</taxon>
    </lineage>
</organism>
<dbReference type="KEGG" id="tva:75646932"/>
<dbReference type="Proteomes" id="UP000001542">
    <property type="component" value="Unassembled WGS sequence"/>
</dbReference>
<dbReference type="InterPro" id="IPR015940">
    <property type="entry name" value="UBA"/>
</dbReference>
<dbReference type="RefSeq" id="XP_001307207.1">
    <property type="nucleotide sequence ID" value="XM_001307206.1"/>
</dbReference>
<gene>
    <name evidence="2" type="ORF">TVAG_057780</name>
</gene>
<dbReference type="InterPro" id="IPR009060">
    <property type="entry name" value="UBA-like_sf"/>
</dbReference>
<dbReference type="VEuPathDB" id="TrichDB:TVAGG3_0254930"/>
<proteinExistence type="predicted"/>
<protein>
    <submittedName>
        <fullName evidence="2">UBA/TS-N domain containing protein</fullName>
    </submittedName>
</protein>
<evidence type="ECO:0000313" key="2">
    <source>
        <dbReference type="EMBL" id="EAX94277.1"/>
    </source>
</evidence>
<feature type="domain" description="UBA" evidence="1">
    <location>
        <begin position="2"/>
        <end position="42"/>
    </location>
</feature>
<sequence length="188" mass="22136">MEINQKLFLSLTSLGYTETQVRNALEISNNNITEARQHLFTNVFLNNQDKNTLQYLNEIEKDIINDEEPNNEIPDFIDSKELIKFVAGFAFCRLKFLRQSIKVITYLIQKQELFLEFNDSDDYIKAFVQSVNQYLHNDTTNIYSPYFSSYPPLDHSFYDNLINDSLDVPKYKGYNITFIGEEKNIQLK</sequence>
<keyword evidence="3" id="KW-1185">Reference proteome</keyword>
<dbReference type="InParanoid" id="A2FLC7"/>
<dbReference type="EMBL" id="DS113866">
    <property type="protein sequence ID" value="EAX94277.1"/>
    <property type="molecule type" value="Genomic_DNA"/>
</dbReference>
<name>A2FLC7_TRIV3</name>
<reference evidence="2" key="2">
    <citation type="journal article" date="2007" name="Science">
        <title>Draft genome sequence of the sexually transmitted pathogen Trichomonas vaginalis.</title>
        <authorList>
            <person name="Carlton J.M."/>
            <person name="Hirt R.P."/>
            <person name="Silva J.C."/>
            <person name="Delcher A.L."/>
            <person name="Schatz M."/>
            <person name="Zhao Q."/>
            <person name="Wortman J.R."/>
            <person name="Bidwell S.L."/>
            <person name="Alsmark U.C.M."/>
            <person name="Besteiro S."/>
            <person name="Sicheritz-Ponten T."/>
            <person name="Noel C.J."/>
            <person name="Dacks J.B."/>
            <person name="Foster P.G."/>
            <person name="Simillion C."/>
            <person name="Van de Peer Y."/>
            <person name="Miranda-Saavedra D."/>
            <person name="Barton G.J."/>
            <person name="Westrop G.D."/>
            <person name="Mueller S."/>
            <person name="Dessi D."/>
            <person name="Fiori P.L."/>
            <person name="Ren Q."/>
            <person name="Paulsen I."/>
            <person name="Zhang H."/>
            <person name="Bastida-Corcuera F.D."/>
            <person name="Simoes-Barbosa A."/>
            <person name="Brown M.T."/>
            <person name="Hayes R.D."/>
            <person name="Mukherjee M."/>
            <person name="Okumura C.Y."/>
            <person name="Schneider R."/>
            <person name="Smith A.J."/>
            <person name="Vanacova S."/>
            <person name="Villalvazo M."/>
            <person name="Haas B.J."/>
            <person name="Pertea M."/>
            <person name="Feldblyum T.V."/>
            <person name="Utterback T.R."/>
            <person name="Shu C.L."/>
            <person name="Osoegawa K."/>
            <person name="de Jong P.J."/>
            <person name="Hrdy I."/>
            <person name="Horvathova L."/>
            <person name="Zubacova Z."/>
            <person name="Dolezal P."/>
            <person name="Malik S.B."/>
            <person name="Logsdon J.M. Jr."/>
            <person name="Henze K."/>
            <person name="Gupta A."/>
            <person name="Wang C.C."/>
            <person name="Dunne R.L."/>
            <person name="Upcroft J.A."/>
            <person name="Upcroft P."/>
            <person name="White O."/>
            <person name="Salzberg S.L."/>
            <person name="Tang P."/>
            <person name="Chiu C.-H."/>
            <person name="Lee Y.-S."/>
            <person name="Embley T.M."/>
            <person name="Coombs G.H."/>
            <person name="Mottram J.C."/>
            <person name="Tachezy J."/>
            <person name="Fraser-Liggett C.M."/>
            <person name="Johnson P.J."/>
        </authorList>
    </citation>
    <scope>NUCLEOTIDE SEQUENCE [LARGE SCALE GENOMIC DNA]</scope>
    <source>
        <strain evidence="2">G3</strain>
    </source>
</reference>
<accession>A2FLC7</accession>
<evidence type="ECO:0000259" key="1">
    <source>
        <dbReference type="PROSITE" id="PS50030"/>
    </source>
</evidence>
<dbReference type="PROSITE" id="PS50030">
    <property type="entry name" value="UBA"/>
    <property type="match status" value="1"/>
</dbReference>
<dbReference type="Gene3D" id="1.10.8.10">
    <property type="entry name" value="DNA helicase RuvA subunit, C-terminal domain"/>
    <property type="match status" value="1"/>
</dbReference>
<dbReference type="SUPFAM" id="SSF46934">
    <property type="entry name" value="UBA-like"/>
    <property type="match status" value="1"/>
</dbReference>
<dbReference type="VEuPathDB" id="TrichDB:TVAG_057780"/>
<dbReference type="AlphaFoldDB" id="A2FLC7"/>